<gene>
    <name evidence="2" type="ORF">BDV98DRAFT_574866</name>
</gene>
<keyword evidence="3" id="KW-1185">Reference proteome</keyword>
<keyword evidence="1" id="KW-0472">Membrane</keyword>
<dbReference type="Proteomes" id="UP000305067">
    <property type="component" value="Unassembled WGS sequence"/>
</dbReference>
<dbReference type="PROSITE" id="PS51257">
    <property type="entry name" value="PROKAR_LIPOPROTEIN"/>
    <property type="match status" value="1"/>
</dbReference>
<dbReference type="EMBL" id="ML178849">
    <property type="protein sequence ID" value="TFK97276.1"/>
    <property type="molecule type" value="Genomic_DNA"/>
</dbReference>
<feature type="non-terminal residue" evidence="2">
    <location>
        <position position="142"/>
    </location>
</feature>
<evidence type="ECO:0000313" key="3">
    <source>
        <dbReference type="Proteomes" id="UP000305067"/>
    </source>
</evidence>
<evidence type="ECO:0000313" key="2">
    <source>
        <dbReference type="EMBL" id="TFK97276.1"/>
    </source>
</evidence>
<feature type="transmembrane region" description="Helical" evidence="1">
    <location>
        <begin position="72"/>
        <end position="94"/>
    </location>
</feature>
<dbReference type="AlphaFoldDB" id="A0A5C3Q6U6"/>
<reference evidence="2 3" key="1">
    <citation type="journal article" date="2019" name="Nat. Ecol. Evol.">
        <title>Megaphylogeny resolves global patterns of mushroom evolution.</title>
        <authorList>
            <person name="Varga T."/>
            <person name="Krizsan K."/>
            <person name="Foldi C."/>
            <person name="Dima B."/>
            <person name="Sanchez-Garcia M."/>
            <person name="Sanchez-Ramirez S."/>
            <person name="Szollosi G.J."/>
            <person name="Szarkandi J.G."/>
            <person name="Papp V."/>
            <person name="Albert L."/>
            <person name="Andreopoulos W."/>
            <person name="Angelini C."/>
            <person name="Antonin V."/>
            <person name="Barry K.W."/>
            <person name="Bougher N.L."/>
            <person name="Buchanan P."/>
            <person name="Buyck B."/>
            <person name="Bense V."/>
            <person name="Catcheside P."/>
            <person name="Chovatia M."/>
            <person name="Cooper J."/>
            <person name="Damon W."/>
            <person name="Desjardin D."/>
            <person name="Finy P."/>
            <person name="Geml J."/>
            <person name="Haridas S."/>
            <person name="Hughes K."/>
            <person name="Justo A."/>
            <person name="Karasinski D."/>
            <person name="Kautmanova I."/>
            <person name="Kiss B."/>
            <person name="Kocsube S."/>
            <person name="Kotiranta H."/>
            <person name="LaButti K.M."/>
            <person name="Lechner B.E."/>
            <person name="Liimatainen K."/>
            <person name="Lipzen A."/>
            <person name="Lukacs Z."/>
            <person name="Mihaltcheva S."/>
            <person name="Morgado L.N."/>
            <person name="Niskanen T."/>
            <person name="Noordeloos M.E."/>
            <person name="Ohm R.A."/>
            <person name="Ortiz-Santana B."/>
            <person name="Ovrebo C."/>
            <person name="Racz N."/>
            <person name="Riley R."/>
            <person name="Savchenko A."/>
            <person name="Shiryaev A."/>
            <person name="Soop K."/>
            <person name="Spirin V."/>
            <person name="Szebenyi C."/>
            <person name="Tomsovsky M."/>
            <person name="Tulloss R.E."/>
            <person name="Uehling J."/>
            <person name="Grigoriev I.V."/>
            <person name="Vagvolgyi C."/>
            <person name="Papp T."/>
            <person name="Martin F.M."/>
            <person name="Miettinen O."/>
            <person name="Hibbett D.S."/>
            <person name="Nagy L.G."/>
        </authorList>
    </citation>
    <scope>NUCLEOTIDE SEQUENCE [LARGE SCALE GENOMIC DNA]</scope>
    <source>
        <strain evidence="2 3">CBS 309.79</strain>
    </source>
</reference>
<proteinExistence type="predicted"/>
<accession>A0A5C3Q6U6</accession>
<keyword evidence="1" id="KW-1133">Transmembrane helix</keyword>
<feature type="transmembrane region" description="Helical" evidence="1">
    <location>
        <begin position="115"/>
        <end position="138"/>
    </location>
</feature>
<feature type="transmembrane region" description="Helical" evidence="1">
    <location>
        <begin position="12"/>
        <end position="32"/>
    </location>
</feature>
<name>A0A5C3Q6U6_9AGAR</name>
<organism evidence="2 3">
    <name type="scientific">Pterulicium gracile</name>
    <dbReference type="NCBI Taxonomy" id="1884261"/>
    <lineage>
        <taxon>Eukaryota</taxon>
        <taxon>Fungi</taxon>
        <taxon>Dikarya</taxon>
        <taxon>Basidiomycota</taxon>
        <taxon>Agaricomycotina</taxon>
        <taxon>Agaricomycetes</taxon>
        <taxon>Agaricomycetidae</taxon>
        <taxon>Agaricales</taxon>
        <taxon>Pleurotineae</taxon>
        <taxon>Pterulaceae</taxon>
        <taxon>Pterulicium</taxon>
    </lineage>
</organism>
<sequence>MRHKYSDQPHFLLYLNVLQACNAVAAVSGPVVQDRGRYVISSLDPLHPREPASRQRHVEISDDHPRNLGCALMPQISLLLFFVGGAWFGNSAILQTTLTSSIPGIVRLLLLTRRYLIALCCICIAELRIAEPLMIVAFRSSL</sequence>
<keyword evidence="1" id="KW-0812">Transmembrane</keyword>
<protein>
    <submittedName>
        <fullName evidence="2">Uncharacterized protein</fullName>
    </submittedName>
</protein>
<evidence type="ECO:0000256" key="1">
    <source>
        <dbReference type="SAM" id="Phobius"/>
    </source>
</evidence>